<dbReference type="InterPro" id="IPR032692">
    <property type="entry name" value="YccS_N"/>
</dbReference>
<dbReference type="Pfam" id="PF13515">
    <property type="entry name" value="FUSC_2"/>
    <property type="match status" value="1"/>
</dbReference>
<keyword evidence="2" id="KW-1003">Cell membrane</keyword>
<feature type="transmembrane region" description="Helical" evidence="7">
    <location>
        <begin position="144"/>
        <end position="166"/>
    </location>
</feature>
<name>A0A368XZH8_9BURK</name>
<dbReference type="GO" id="GO:0005886">
    <property type="term" value="C:plasma membrane"/>
    <property type="evidence" value="ECO:0007669"/>
    <property type="project" value="UniProtKB-SubCell"/>
</dbReference>
<feature type="domain" description="Integral membrane protein YccS N-terminal" evidence="8">
    <location>
        <begin position="75"/>
        <end position="353"/>
    </location>
</feature>
<evidence type="ECO:0000256" key="1">
    <source>
        <dbReference type="ARBA" id="ARBA00004651"/>
    </source>
</evidence>
<keyword evidence="11" id="KW-1185">Reference proteome</keyword>
<keyword evidence="3 7" id="KW-0812">Transmembrane</keyword>
<keyword evidence="5 7" id="KW-0472">Membrane</keyword>
<evidence type="ECO:0000259" key="8">
    <source>
        <dbReference type="Pfam" id="PF12805"/>
    </source>
</evidence>
<evidence type="ECO:0000259" key="9">
    <source>
        <dbReference type="Pfam" id="PF13515"/>
    </source>
</evidence>
<dbReference type="PANTHER" id="PTHR30509">
    <property type="entry name" value="P-HYDROXYBENZOIC ACID EFFLUX PUMP SUBUNIT-RELATED"/>
    <property type="match status" value="1"/>
</dbReference>
<proteinExistence type="inferred from homology"/>
<dbReference type="RefSeq" id="WP_245965733.1">
    <property type="nucleotide sequence ID" value="NZ_QPJK01000004.1"/>
</dbReference>
<evidence type="ECO:0000313" key="11">
    <source>
        <dbReference type="Proteomes" id="UP000252884"/>
    </source>
</evidence>
<dbReference type="PANTHER" id="PTHR30509:SF8">
    <property type="entry name" value="INNER MEMBRANE PROTEIN YCCS"/>
    <property type="match status" value="1"/>
</dbReference>
<evidence type="ECO:0000256" key="6">
    <source>
        <dbReference type="ARBA" id="ARBA00043993"/>
    </source>
</evidence>
<dbReference type="Pfam" id="PF12805">
    <property type="entry name" value="FUSC-like"/>
    <property type="match status" value="1"/>
</dbReference>
<accession>A0A368XZH8</accession>
<dbReference type="Proteomes" id="UP000252884">
    <property type="component" value="Unassembled WGS sequence"/>
</dbReference>
<dbReference type="AlphaFoldDB" id="A0A368XZH8"/>
<keyword evidence="4 7" id="KW-1133">Transmembrane helix</keyword>
<dbReference type="InterPro" id="IPR010020">
    <property type="entry name" value="Integral_membrane_YCCS_YHJK"/>
</dbReference>
<feature type="domain" description="Integral membrane bound transporter" evidence="9">
    <location>
        <begin position="412"/>
        <end position="533"/>
    </location>
</feature>
<evidence type="ECO:0000256" key="5">
    <source>
        <dbReference type="ARBA" id="ARBA00023136"/>
    </source>
</evidence>
<reference evidence="10 11" key="1">
    <citation type="submission" date="2018-07" db="EMBL/GenBank/DDBJ databases">
        <title>Genomic Encyclopedia of Type Strains, Phase IV (KMG-IV): sequencing the most valuable type-strain genomes for metagenomic binning, comparative biology and taxonomic classification.</title>
        <authorList>
            <person name="Goeker M."/>
        </authorList>
    </citation>
    <scope>NUCLEOTIDE SEQUENCE [LARGE SCALE GENOMIC DNA]</scope>
    <source>
        <strain evidence="10 11">DSM 21634</strain>
    </source>
</reference>
<evidence type="ECO:0000256" key="3">
    <source>
        <dbReference type="ARBA" id="ARBA00022692"/>
    </source>
</evidence>
<evidence type="ECO:0000313" key="10">
    <source>
        <dbReference type="EMBL" id="RCW71424.1"/>
    </source>
</evidence>
<feature type="transmembrane region" description="Helical" evidence="7">
    <location>
        <begin position="121"/>
        <end position="138"/>
    </location>
</feature>
<organism evidence="10 11">
    <name type="scientific">Pseudorhodoferax soli</name>
    <dbReference type="NCBI Taxonomy" id="545864"/>
    <lineage>
        <taxon>Bacteria</taxon>
        <taxon>Pseudomonadati</taxon>
        <taxon>Pseudomonadota</taxon>
        <taxon>Betaproteobacteria</taxon>
        <taxon>Burkholderiales</taxon>
        <taxon>Comamonadaceae</taxon>
    </lineage>
</organism>
<evidence type="ECO:0000256" key="2">
    <source>
        <dbReference type="ARBA" id="ARBA00022475"/>
    </source>
</evidence>
<comment type="caution">
    <text evidence="10">The sequence shown here is derived from an EMBL/GenBank/DDBJ whole genome shotgun (WGS) entry which is preliminary data.</text>
</comment>
<comment type="subcellular location">
    <subcellularLocation>
        <location evidence="1">Cell membrane</location>
        <topology evidence="1">Multi-pass membrane protein</topology>
    </subcellularLocation>
</comment>
<dbReference type="EMBL" id="QPJK01000004">
    <property type="protein sequence ID" value="RCW71424.1"/>
    <property type="molecule type" value="Genomic_DNA"/>
</dbReference>
<gene>
    <name evidence="10" type="ORF">DES41_104243</name>
</gene>
<dbReference type="InterPro" id="IPR049453">
    <property type="entry name" value="Memb_transporter_dom"/>
</dbReference>
<evidence type="ECO:0000256" key="7">
    <source>
        <dbReference type="SAM" id="Phobius"/>
    </source>
</evidence>
<feature type="transmembrane region" description="Helical" evidence="7">
    <location>
        <begin position="72"/>
        <end position="89"/>
    </location>
</feature>
<sequence length="710" mass="76892">MSAPGLDWRVTWSRTRNHEGVARGLRAFLALLCVLLLGWWAGWELAFMPAMLGVIASALAESDDGWRGRLRAQLLALAAFAAVGLAVQASQPAPLLQALVLAAAALALTLVGALGERYRAVALAVLVFAIYIAMLGRQGRTDRALVLLLLGAAWYGVVSVMWAALLPRATLRHRMSRLYALLGEQLRLKAQLLEPVRDVDLAGRRMALALHNGRVVLALTATKESLFSRLPEGDGPRPVWLQLAMRQYLAAQDIHERVNSSHEDYGLLAEALFHSDALYRCQRVLTQLGAQLLKFAEAIAARGRPVHTGSTARAIEDMQAAIAHLLAGPLPQQPAAARALGAVQQLGRNLTAMAGVLPGLEQPLQGGPSDALRDRGPRDWRAAWQRVLEQLHWQSPLLRHGLRLALTLLLGSAIVAMTRDPHAYWVLLTIVFVSQPRYADTRHRMVQRATGTALGLCLGWAAIRLFPGAVLQSALLVVAGGLFLGSRHTHYTRATASVTVLLLLSFHQAGMGDGVIPTRMLDTVVGGGLAWLAAWLVLPNWQSRQWPQLAEQALRTQAGYLQEIAAQAGAGKQDHLAYRFARRSAHSADAALSNAYASMLKEPAHARRLFEASGRFLVLSHTLLNYLSALGAHRGTLAGDGQDQVLRRDAAALGAQLNAMAERLRQPQPEAATVAVPELVPSAATQPQLALAMQLLPQLHREAQRMLPVA</sequence>
<feature type="transmembrane region" description="Helical" evidence="7">
    <location>
        <begin position="21"/>
        <end position="39"/>
    </location>
</feature>
<dbReference type="InterPro" id="IPR010019">
    <property type="entry name" value="Integral_membrane_YccS"/>
</dbReference>
<comment type="similarity">
    <text evidence="6">Belongs to the YccS/YhfK family.</text>
</comment>
<dbReference type="NCBIfam" id="TIGR01666">
    <property type="entry name" value="YCCS"/>
    <property type="match status" value="1"/>
</dbReference>
<feature type="transmembrane region" description="Helical" evidence="7">
    <location>
        <begin position="95"/>
        <end position="114"/>
    </location>
</feature>
<evidence type="ECO:0000256" key="4">
    <source>
        <dbReference type="ARBA" id="ARBA00022989"/>
    </source>
</evidence>
<dbReference type="NCBIfam" id="TIGR01667">
    <property type="entry name" value="YCCS_YHFK"/>
    <property type="match status" value="1"/>
</dbReference>
<protein>
    <submittedName>
        <fullName evidence="10">Putative membrane protein (TIGR01666 family)</fullName>
    </submittedName>
</protein>